<feature type="compositionally biased region" description="Polar residues" evidence="1">
    <location>
        <begin position="163"/>
        <end position="180"/>
    </location>
</feature>
<feature type="compositionally biased region" description="Basic and acidic residues" evidence="1">
    <location>
        <begin position="57"/>
        <end position="78"/>
    </location>
</feature>
<dbReference type="AlphaFoldDB" id="A0A2K3QPR4"/>
<evidence type="ECO:0000313" key="3">
    <source>
        <dbReference type="Proteomes" id="UP000236621"/>
    </source>
</evidence>
<dbReference type="GO" id="GO:0003676">
    <property type="term" value="F:nucleic acid binding"/>
    <property type="evidence" value="ECO:0007669"/>
    <property type="project" value="InterPro"/>
</dbReference>
<feature type="region of interest" description="Disordered" evidence="1">
    <location>
        <begin position="384"/>
        <end position="429"/>
    </location>
</feature>
<evidence type="ECO:0000313" key="2">
    <source>
        <dbReference type="EMBL" id="PNY29530.1"/>
    </source>
</evidence>
<feature type="compositionally biased region" description="Polar residues" evidence="1">
    <location>
        <begin position="400"/>
        <end position="421"/>
    </location>
</feature>
<dbReference type="EMBL" id="NRSZ01000100">
    <property type="protein sequence ID" value="PNY29530.1"/>
    <property type="molecule type" value="Genomic_DNA"/>
</dbReference>
<gene>
    <name evidence="2" type="ORF">TCAP_00567</name>
</gene>
<proteinExistence type="predicted"/>
<feature type="region of interest" description="Disordered" evidence="1">
    <location>
        <begin position="313"/>
        <end position="345"/>
    </location>
</feature>
<dbReference type="SUPFAM" id="SSF54928">
    <property type="entry name" value="RNA-binding domain, RBD"/>
    <property type="match status" value="1"/>
</dbReference>
<evidence type="ECO:0008006" key="4">
    <source>
        <dbReference type="Google" id="ProtNLM"/>
    </source>
</evidence>
<feature type="region of interest" description="Disordered" evidence="1">
    <location>
        <begin position="128"/>
        <end position="180"/>
    </location>
</feature>
<feature type="region of interest" description="Disordered" evidence="1">
    <location>
        <begin position="1"/>
        <end position="111"/>
    </location>
</feature>
<feature type="compositionally biased region" description="Polar residues" evidence="1">
    <location>
        <begin position="81"/>
        <end position="101"/>
    </location>
</feature>
<name>A0A2K3QPR4_9HYPO</name>
<accession>A0A2K3QPR4</accession>
<comment type="caution">
    <text evidence="2">The sequence shown here is derived from an EMBL/GenBank/DDBJ whole genome shotgun (WGS) entry which is preliminary data.</text>
</comment>
<dbReference type="OrthoDB" id="336240at2759"/>
<dbReference type="InterPro" id="IPR012677">
    <property type="entry name" value="Nucleotide-bd_a/b_plait_sf"/>
</dbReference>
<dbReference type="Gene3D" id="3.30.70.330">
    <property type="match status" value="1"/>
</dbReference>
<dbReference type="CDD" id="cd12254">
    <property type="entry name" value="RRM_hnRNPH_ESRPs_RBM12_like"/>
    <property type="match status" value="1"/>
</dbReference>
<evidence type="ECO:0000256" key="1">
    <source>
        <dbReference type="SAM" id="MobiDB-lite"/>
    </source>
</evidence>
<protein>
    <recommendedName>
        <fullName evidence="4">RRM domain-containing protein</fullName>
    </recommendedName>
</protein>
<feature type="compositionally biased region" description="Low complexity" evidence="1">
    <location>
        <begin position="29"/>
        <end position="39"/>
    </location>
</feature>
<dbReference type="Proteomes" id="UP000236621">
    <property type="component" value="Unassembled WGS sequence"/>
</dbReference>
<reference evidence="2 3" key="1">
    <citation type="submission" date="2017-08" db="EMBL/GenBank/DDBJ databases">
        <title>Harnessing the power of phylogenomics to disentangle the directionality and signatures of interkingdom host jumping in the parasitic fungal genus Tolypocladium.</title>
        <authorList>
            <person name="Quandt C.A."/>
            <person name="Patterson W."/>
            <person name="Spatafora J.W."/>
        </authorList>
    </citation>
    <scope>NUCLEOTIDE SEQUENCE [LARGE SCALE GENOMIC DNA]</scope>
    <source>
        <strain evidence="2 3">CBS 113982</strain>
    </source>
</reference>
<dbReference type="STRING" id="45235.A0A2K3QPR4"/>
<sequence length="905" mass="98451">MAYRRGRSNRGLVPKEGGQRVQPDNAESRPANLANARPAPSGPRGRGRGRGGRGGFKSHENGGHDGRDAAQGRDDEAGNRSMLNAQSSIWLPRSADTTPQPENVRPSPPLSPLPLLTHLAVFKSTGHVANGDAVPRPAGGRAVEGNGNGSAVQNDFSRGVSPDLTSSQAAQSDLGSNSAQDMANHHVAQDIQGSASQSIPYNIAPQEIFSDAVQNGIHGHNDSNFGDSFNGSIAHHDAGGSIMQGRAGYTTQNDTHGDLMEHRARSNAAQNTINGSLTKARAHTIATTRGAEPKTAGFDQMTFELLNKTLRDSDGRPTGAPQEQFATGPHNGFQPAGGQYQGTSLIGQGPPVVVLHSNPVVTTSGPTIPQSHSCGAFGLVSPASSECRDGGHNNGYPFSPASSKSGNLTEPRNYAPRTSGQPAVCSEPPPRFDPSGLVNGQLHQQQVMNGQQYHQQVANGQQHQQQAAVPTQAQVTPAGHALVQVYPGPETPVVNHSSSLAVVLAAEIRANRSSELNSLTSTPSGLPPVANAMDPSNFPFVEAPRMAQAINRGVVKLKNIPFATKRSEVIAFLGRNSKILNDSEEPVHIIMERVTSKTMDAYVEFVSLEEAMKAVDKHHHNLKNGRVSRLGDRPIEVELSSQANLMRDLFPLARGLIWDGATPHFKPPNQNYAWENFRGFVSEEEMVMLIKHVEVPHRSPYSKDCPQRPYECLISTLKKFPWYATDRITISQRHAMYIATERLIQVLSEKVNRGCDHINLTAQLQTRLANAALACPGFTPLMKDNLAWLLNIPEAEQRFYGQPRYAYSWRHQYSLAPKPGAPLDVIEWYISIIREQTHRDMLSRAHASRTELQEKGQQTDMYWGYFWAELGHSFGPQFDQMTLAQVAHAEFSAVERVLSRALPSH</sequence>
<dbReference type="InterPro" id="IPR035979">
    <property type="entry name" value="RBD_domain_sf"/>
</dbReference>
<keyword evidence="3" id="KW-1185">Reference proteome</keyword>
<organism evidence="2 3">
    <name type="scientific">Tolypocladium capitatum</name>
    <dbReference type="NCBI Taxonomy" id="45235"/>
    <lineage>
        <taxon>Eukaryota</taxon>
        <taxon>Fungi</taxon>
        <taxon>Dikarya</taxon>
        <taxon>Ascomycota</taxon>
        <taxon>Pezizomycotina</taxon>
        <taxon>Sordariomycetes</taxon>
        <taxon>Hypocreomycetidae</taxon>
        <taxon>Hypocreales</taxon>
        <taxon>Ophiocordycipitaceae</taxon>
        <taxon>Tolypocladium</taxon>
    </lineage>
</organism>